<feature type="region of interest" description="Disordered" evidence="1">
    <location>
        <begin position="371"/>
        <end position="492"/>
    </location>
</feature>
<gene>
    <name evidence="2" type="ORF">QPX23_03195</name>
</gene>
<proteinExistence type="predicted"/>
<dbReference type="InterPro" id="IPR036397">
    <property type="entry name" value="RNaseH_sf"/>
</dbReference>
<dbReference type="SUPFAM" id="SSF53098">
    <property type="entry name" value="Ribonuclease H-like"/>
    <property type="match status" value="1"/>
</dbReference>
<sequence>MTSHTDTDDRAATSERNDNGTKNKEASGELHPKEVARREAVAEFPYLALTVQTSGIHPSTARLVAVDAVTFNDAGETSETFHAVLNPGEDPGPRHYHGLSREEVDNGQRFAKILKPLDRLIDDRTLIVHDLPLTWGFLVSEAKRAMSAAARANRKRSRKGNRKRQRVGHIPQPARIVDTLATARRQEIPFSDIRPAGVARASGLSAVSPVASVVRAGRSQEETSRETTQLVWDIYQHQQRAAEKSLITDHELIASYHPGDLRADRFGLQRSHVRVQAAEAELSLANPGKYVPGRSLIEGMEVVVADEIGYSPDTIIDALLEAGLVYREHLHRGVSVVVCNKTTDLRGKAMHAVRKGIPLLGDTAFLDALTRVKPHPDPDAPVEQSTHPRGVLGGSSGLKASSKPGKKSALKSGTKSPNKPAAKTSGKSGAKTGKHPAKQTGAQSSTQTNAKSGAQPNAKSGAQPNAKSGRPNKTNKRRRSRSRRASAQPQAD</sequence>
<organism evidence="2 3">
    <name type="scientific">Corynebacterium pseudodiphtheriticum</name>
    <dbReference type="NCBI Taxonomy" id="37637"/>
    <lineage>
        <taxon>Bacteria</taxon>
        <taxon>Bacillati</taxon>
        <taxon>Actinomycetota</taxon>
        <taxon>Actinomycetes</taxon>
        <taxon>Mycobacteriales</taxon>
        <taxon>Corynebacteriaceae</taxon>
        <taxon>Corynebacterium</taxon>
    </lineage>
</organism>
<feature type="compositionally biased region" description="Basic residues" evidence="1">
    <location>
        <begin position="473"/>
        <end position="484"/>
    </location>
</feature>
<evidence type="ECO:0000313" key="3">
    <source>
        <dbReference type="Proteomes" id="UP001239759"/>
    </source>
</evidence>
<dbReference type="Gene3D" id="3.30.420.10">
    <property type="entry name" value="Ribonuclease H-like superfamily/Ribonuclease H"/>
    <property type="match status" value="1"/>
</dbReference>
<evidence type="ECO:0000256" key="1">
    <source>
        <dbReference type="SAM" id="MobiDB-lite"/>
    </source>
</evidence>
<protein>
    <submittedName>
        <fullName evidence="2">DNA polymerase III subunit epsilon</fullName>
    </submittedName>
</protein>
<keyword evidence="3" id="KW-1185">Reference proteome</keyword>
<evidence type="ECO:0000313" key="2">
    <source>
        <dbReference type="EMBL" id="MDK4289740.1"/>
    </source>
</evidence>
<feature type="region of interest" description="Disordered" evidence="1">
    <location>
        <begin position="1"/>
        <end position="33"/>
    </location>
</feature>
<dbReference type="CDD" id="cd06127">
    <property type="entry name" value="DEDDh"/>
    <property type="match status" value="1"/>
</dbReference>
<dbReference type="InterPro" id="IPR012337">
    <property type="entry name" value="RNaseH-like_sf"/>
</dbReference>
<comment type="caution">
    <text evidence="2">The sequence shown here is derived from an EMBL/GenBank/DDBJ whole genome shotgun (WGS) entry which is preliminary data.</text>
</comment>
<feature type="compositionally biased region" description="Polar residues" evidence="1">
    <location>
        <begin position="440"/>
        <end position="466"/>
    </location>
</feature>
<dbReference type="EMBL" id="JASNUQ010000003">
    <property type="protein sequence ID" value="MDK4289740.1"/>
    <property type="molecule type" value="Genomic_DNA"/>
</dbReference>
<dbReference type="Proteomes" id="UP001239759">
    <property type="component" value="Unassembled WGS sequence"/>
</dbReference>
<name>A0ABT7FUS2_9CORY</name>
<reference evidence="2 3" key="1">
    <citation type="submission" date="2023-05" db="EMBL/GenBank/DDBJ databases">
        <title>Metabolic capabilities are highly conserved among human nasal-associated Corynebacterium species in pangenomic analyses.</title>
        <authorList>
            <person name="Tran T.H."/>
            <person name="Roberts A.Q."/>
            <person name="Escapa I.F."/>
            <person name="Gao W."/>
            <person name="Conlan S."/>
            <person name="Kong H."/>
            <person name="Segre J.A."/>
            <person name="Kelly M.S."/>
            <person name="Lemon K.P."/>
        </authorList>
    </citation>
    <scope>NUCLEOTIDE SEQUENCE [LARGE SCALE GENOMIC DNA]</scope>
    <source>
        <strain evidence="2 3">KPL3772</strain>
    </source>
</reference>
<accession>A0ABT7FUS2</accession>
<feature type="compositionally biased region" description="Low complexity" evidence="1">
    <location>
        <begin position="421"/>
        <end position="431"/>
    </location>
</feature>